<evidence type="ECO:0000256" key="3">
    <source>
        <dbReference type="ARBA" id="ARBA00022519"/>
    </source>
</evidence>
<keyword evidence="5 9" id="KW-0812">Transmembrane</keyword>
<dbReference type="InterPro" id="IPR026579">
    <property type="entry name" value="FtsQ"/>
</dbReference>
<evidence type="ECO:0000259" key="10">
    <source>
        <dbReference type="PROSITE" id="PS51779"/>
    </source>
</evidence>
<keyword evidence="4 9" id="KW-0132">Cell division</keyword>
<dbReference type="EMBL" id="BAABHY010000001">
    <property type="protein sequence ID" value="GAA5104676.1"/>
    <property type="molecule type" value="Genomic_DNA"/>
</dbReference>
<comment type="subunit">
    <text evidence="9">Part of a complex composed of FtsB, FtsL and FtsQ.</text>
</comment>
<evidence type="ECO:0000256" key="1">
    <source>
        <dbReference type="ARBA" id="ARBA00004370"/>
    </source>
</evidence>
<comment type="caution">
    <text evidence="11">The sequence shown here is derived from an EMBL/GenBank/DDBJ whole genome shotgun (WGS) entry which is preliminary data.</text>
</comment>
<dbReference type="InterPro" id="IPR034746">
    <property type="entry name" value="POTRA"/>
</dbReference>
<evidence type="ECO:0000256" key="8">
    <source>
        <dbReference type="ARBA" id="ARBA00023306"/>
    </source>
</evidence>
<dbReference type="InterPro" id="IPR045335">
    <property type="entry name" value="FtsQ_C_sf"/>
</dbReference>
<dbReference type="Pfam" id="PF08478">
    <property type="entry name" value="POTRA_1"/>
    <property type="match status" value="1"/>
</dbReference>
<dbReference type="Gene3D" id="3.40.50.11690">
    <property type="entry name" value="Cell division protein FtsQ/DivIB"/>
    <property type="match status" value="1"/>
</dbReference>
<dbReference type="InterPro" id="IPR013685">
    <property type="entry name" value="POTRA_FtsQ_type"/>
</dbReference>
<keyword evidence="2 9" id="KW-1003">Cell membrane</keyword>
<keyword evidence="3 9" id="KW-0997">Cell inner membrane</keyword>
<evidence type="ECO:0000256" key="9">
    <source>
        <dbReference type="HAMAP-Rule" id="MF_00911"/>
    </source>
</evidence>
<dbReference type="Proteomes" id="UP001500171">
    <property type="component" value="Unassembled WGS sequence"/>
</dbReference>
<protein>
    <recommendedName>
        <fullName evidence="9">Cell division protein FtsQ</fullName>
    </recommendedName>
</protein>
<dbReference type="PANTHER" id="PTHR35851">
    <property type="entry name" value="CELL DIVISION PROTEIN FTSQ"/>
    <property type="match status" value="1"/>
</dbReference>
<feature type="domain" description="POTRA" evidence="10">
    <location>
        <begin position="57"/>
        <end position="127"/>
    </location>
</feature>
<feature type="transmembrane region" description="Helical" evidence="9">
    <location>
        <begin position="20"/>
        <end position="45"/>
    </location>
</feature>
<accession>A0ABP9N250</accession>
<comment type="function">
    <text evidence="9">Essential cell division protein. May link together the upstream cell division proteins, which are predominantly cytoplasmic, with the downstream cell division proteins, which are predominantly periplasmic. May control correct divisome assembly.</text>
</comment>
<keyword evidence="12" id="KW-1185">Reference proteome</keyword>
<evidence type="ECO:0000256" key="7">
    <source>
        <dbReference type="ARBA" id="ARBA00023136"/>
    </source>
</evidence>
<proteinExistence type="inferred from homology"/>
<comment type="similarity">
    <text evidence="9">Belongs to the FtsQ/DivIB family. FtsQ subfamily.</text>
</comment>
<evidence type="ECO:0000313" key="12">
    <source>
        <dbReference type="Proteomes" id="UP001500171"/>
    </source>
</evidence>
<dbReference type="InterPro" id="IPR005548">
    <property type="entry name" value="Cell_div_FtsQ/DivIB_C"/>
</dbReference>
<dbReference type="PROSITE" id="PS51779">
    <property type="entry name" value="POTRA"/>
    <property type="match status" value="1"/>
</dbReference>
<keyword evidence="8 9" id="KW-0131">Cell cycle</keyword>
<evidence type="ECO:0000256" key="5">
    <source>
        <dbReference type="ARBA" id="ARBA00022692"/>
    </source>
</evidence>
<evidence type="ECO:0000256" key="4">
    <source>
        <dbReference type="ARBA" id="ARBA00022618"/>
    </source>
</evidence>
<organism evidence="11 12">
    <name type="scientific">Orbus sasakiae</name>
    <dbReference type="NCBI Taxonomy" id="1078475"/>
    <lineage>
        <taxon>Bacteria</taxon>
        <taxon>Pseudomonadati</taxon>
        <taxon>Pseudomonadota</taxon>
        <taxon>Gammaproteobacteria</taxon>
        <taxon>Orbales</taxon>
        <taxon>Orbaceae</taxon>
        <taxon>Orbus</taxon>
    </lineage>
</organism>
<reference evidence="12" key="1">
    <citation type="journal article" date="2019" name="Int. J. Syst. Evol. Microbiol.">
        <title>The Global Catalogue of Microorganisms (GCM) 10K type strain sequencing project: providing services to taxonomists for standard genome sequencing and annotation.</title>
        <authorList>
            <consortium name="The Broad Institute Genomics Platform"/>
            <consortium name="The Broad Institute Genome Sequencing Center for Infectious Disease"/>
            <person name="Wu L."/>
            <person name="Ma J."/>
        </authorList>
    </citation>
    <scope>NUCLEOTIDE SEQUENCE [LARGE SCALE GENOMIC DNA]</scope>
    <source>
        <strain evidence="12">JCM 18050</strain>
    </source>
</reference>
<gene>
    <name evidence="9 11" type="primary">ftsQ</name>
    <name evidence="11" type="ORF">GCM10023211_02710</name>
</gene>
<keyword evidence="6 9" id="KW-1133">Transmembrane helix</keyword>
<dbReference type="GO" id="GO:0051301">
    <property type="term" value="P:cell division"/>
    <property type="evidence" value="ECO:0007669"/>
    <property type="project" value="UniProtKB-KW"/>
</dbReference>
<evidence type="ECO:0000256" key="2">
    <source>
        <dbReference type="ARBA" id="ARBA00022475"/>
    </source>
</evidence>
<name>A0ABP9N250_9GAMM</name>
<comment type="subcellular location">
    <subcellularLocation>
        <location evidence="9">Cell inner membrane</location>
        <topology evidence="9">Single-pass type II membrane protein</topology>
    </subcellularLocation>
    <subcellularLocation>
        <location evidence="1">Membrane</location>
    </subcellularLocation>
    <text evidence="9">Localizes to the division septum.</text>
</comment>
<evidence type="ECO:0000256" key="6">
    <source>
        <dbReference type="ARBA" id="ARBA00022989"/>
    </source>
</evidence>
<dbReference type="RefSeq" id="WP_345487949.1">
    <property type="nucleotide sequence ID" value="NZ_BAABHY010000001.1"/>
</dbReference>
<dbReference type="Gene3D" id="3.10.20.310">
    <property type="entry name" value="membrane protein fhac"/>
    <property type="match status" value="1"/>
</dbReference>
<dbReference type="PANTHER" id="PTHR35851:SF1">
    <property type="entry name" value="CELL DIVISION PROTEIN FTSQ"/>
    <property type="match status" value="1"/>
</dbReference>
<keyword evidence="7 9" id="KW-0472">Membrane</keyword>
<dbReference type="Pfam" id="PF03799">
    <property type="entry name" value="FtsQ_DivIB_C"/>
    <property type="match status" value="1"/>
</dbReference>
<sequence>MKKTRQAAQRKETKKKAFLLFANVEQFVGFLFFIIVISLSVWVVITVKNWVDNPERVVLSQLTLTGDNTFTTEEDVRKAILGLGLPNTYIAQDVDDIQQEIMRLPWIKQVSVRKQWPDRLIVHIVEYQPHYFWNEIFLLDNHAVMFSVPKERINNDMMPKLYGPIGKEKLILDMYHQLETVSTQLANKDLTLSISDAMADDRNAWQLIVKPCVKGFCVDNQNITLKLGRENIIERYERFIRLFSDIQAGLPEDERLIEADLRYENGISVKKQKIEK</sequence>
<dbReference type="HAMAP" id="MF_00911">
    <property type="entry name" value="FtsQ_subfam"/>
    <property type="match status" value="1"/>
</dbReference>
<evidence type="ECO:0000313" key="11">
    <source>
        <dbReference type="EMBL" id="GAA5104676.1"/>
    </source>
</evidence>